<dbReference type="InterPro" id="IPR015942">
    <property type="entry name" value="Asp/Glu/hydantoin_racemase"/>
</dbReference>
<dbReference type="InterPro" id="IPR052186">
    <property type="entry name" value="Hydantoin_racemase-like"/>
</dbReference>
<evidence type="ECO:0000313" key="2">
    <source>
        <dbReference type="EMBL" id="KMW57674.1"/>
    </source>
</evidence>
<dbReference type="PANTHER" id="PTHR28047:SF5">
    <property type="entry name" value="PROTEIN DCG1"/>
    <property type="match status" value="1"/>
</dbReference>
<dbReference type="PATRIC" id="fig|1675527.3.peg.2766"/>
<organism evidence="2 3">
    <name type="scientific">Candidatus Rhodobacter oscarellae</name>
    <dbReference type="NCBI Taxonomy" id="1675527"/>
    <lineage>
        <taxon>Bacteria</taxon>
        <taxon>Pseudomonadati</taxon>
        <taxon>Pseudomonadota</taxon>
        <taxon>Alphaproteobacteria</taxon>
        <taxon>Rhodobacterales</taxon>
        <taxon>Rhodobacter group</taxon>
        <taxon>Rhodobacter</taxon>
    </lineage>
</organism>
<dbReference type="Proteomes" id="UP000037178">
    <property type="component" value="Unassembled WGS sequence"/>
</dbReference>
<dbReference type="STRING" id="1675527.AIOL_002639"/>
<evidence type="ECO:0000313" key="3">
    <source>
        <dbReference type="Proteomes" id="UP000037178"/>
    </source>
</evidence>
<name>A0A0J9E7B6_9RHOB</name>
<keyword evidence="2" id="KW-0413">Isomerase</keyword>
<keyword evidence="3" id="KW-1185">Reference proteome</keyword>
<dbReference type="PANTHER" id="PTHR28047">
    <property type="entry name" value="PROTEIN DCG1"/>
    <property type="match status" value="1"/>
</dbReference>
<proteinExistence type="inferred from homology"/>
<protein>
    <submittedName>
        <fullName evidence="2">Hydantoin racemase</fullName>
        <ecNumber evidence="2">5.1.99.-</ecNumber>
    </submittedName>
</protein>
<dbReference type="Gene3D" id="3.40.50.12500">
    <property type="match status" value="1"/>
</dbReference>
<gene>
    <name evidence="2" type="ORF">AIOL_002639</name>
</gene>
<dbReference type="InterPro" id="IPR053714">
    <property type="entry name" value="Iso_Racemase_Enz_sf"/>
</dbReference>
<dbReference type="AlphaFoldDB" id="A0A0J9E7B6"/>
<dbReference type="GO" id="GO:0047661">
    <property type="term" value="F:amino-acid racemase activity"/>
    <property type="evidence" value="ECO:0007669"/>
    <property type="project" value="InterPro"/>
</dbReference>
<dbReference type="Pfam" id="PF01177">
    <property type="entry name" value="Asp_Glu_race"/>
    <property type="match status" value="1"/>
</dbReference>
<dbReference type="EMBL" id="LFTY01000002">
    <property type="protein sequence ID" value="KMW57674.1"/>
    <property type="molecule type" value="Genomic_DNA"/>
</dbReference>
<comment type="caution">
    <text evidence="2">The sequence shown here is derived from an EMBL/GenBank/DDBJ whole genome shotgun (WGS) entry which is preliminary data.</text>
</comment>
<reference evidence="2 3" key="1">
    <citation type="submission" date="2015-06" db="EMBL/GenBank/DDBJ databases">
        <title>Draft genome sequence of an Alphaproteobacteria species associated to the Mediterranean sponge Oscarella lobularis.</title>
        <authorList>
            <person name="Jourda C."/>
            <person name="Santini S."/>
            <person name="Claverie J.-M."/>
        </authorList>
    </citation>
    <scope>NUCLEOTIDE SEQUENCE [LARGE SCALE GENOMIC DNA]</scope>
    <source>
        <strain evidence="2">IGS</strain>
    </source>
</reference>
<comment type="similarity">
    <text evidence="1">Belongs to the HyuE racemase family.</text>
</comment>
<evidence type="ECO:0000256" key="1">
    <source>
        <dbReference type="ARBA" id="ARBA00038414"/>
    </source>
</evidence>
<sequence length="209" mass="21175">MKPVLLINPNSSDATTEAMLTIARRHLPDDVLGWTNRAAPAMITEPKDSAAAADQVAQADLPKARAVIVAAFGDPGAVRLAQRLSCPVVGIGAAAARAAAAGRARFAVAATTIGLRASIDALMRAYGTEGSYLGSFLTAGDPYDLLADPAALDAALLDACMAARTAGAERIIIGGGPLAEAAIRLAGQVDVPLVQPLPEACKAIAAQLD</sequence>
<accession>A0A0J9E7B6</accession>
<dbReference type="EC" id="5.1.99.-" evidence="2"/>
<dbReference type="RefSeq" id="WP_235439012.1">
    <property type="nucleotide sequence ID" value="NZ_LFTY01000002.1"/>
</dbReference>